<feature type="transmembrane region" description="Helical" evidence="3">
    <location>
        <begin position="267"/>
        <end position="288"/>
    </location>
</feature>
<dbReference type="GeneID" id="19955997"/>
<name>T0R4F8_SAPDV</name>
<dbReference type="OrthoDB" id="2126698at2759"/>
<dbReference type="GO" id="GO:0015297">
    <property type="term" value="F:antiporter activity"/>
    <property type="evidence" value="ECO:0007669"/>
    <property type="project" value="InterPro"/>
</dbReference>
<dbReference type="InParanoid" id="T0R4F8"/>
<gene>
    <name evidence="4" type="ORF">SDRG_15270</name>
</gene>
<organism evidence="4 5">
    <name type="scientific">Saprolegnia diclina (strain VS20)</name>
    <dbReference type="NCBI Taxonomy" id="1156394"/>
    <lineage>
        <taxon>Eukaryota</taxon>
        <taxon>Sar</taxon>
        <taxon>Stramenopiles</taxon>
        <taxon>Oomycota</taxon>
        <taxon>Saprolegniomycetes</taxon>
        <taxon>Saprolegniales</taxon>
        <taxon>Saprolegniaceae</taxon>
        <taxon>Saprolegnia</taxon>
    </lineage>
</organism>
<feature type="transmembrane region" description="Helical" evidence="3">
    <location>
        <begin position="160"/>
        <end position="182"/>
    </location>
</feature>
<keyword evidence="3" id="KW-1133">Transmembrane helix</keyword>
<protein>
    <recommendedName>
        <fullName evidence="6">MATE efflux family protein</fullName>
    </recommendedName>
</protein>
<evidence type="ECO:0000256" key="3">
    <source>
        <dbReference type="SAM" id="Phobius"/>
    </source>
</evidence>
<dbReference type="OMA" id="HVNATSK"/>
<evidence type="ECO:0000313" key="5">
    <source>
        <dbReference type="Proteomes" id="UP000030762"/>
    </source>
</evidence>
<dbReference type="AlphaFoldDB" id="T0R4F8"/>
<feature type="transmembrane region" description="Helical" evidence="3">
    <location>
        <begin position="448"/>
        <end position="469"/>
    </location>
</feature>
<keyword evidence="2" id="KW-0813">Transport</keyword>
<evidence type="ECO:0000313" key="4">
    <source>
        <dbReference type="EMBL" id="EQC26938.1"/>
    </source>
</evidence>
<dbReference type="VEuPathDB" id="FungiDB:SDRG_15270"/>
<dbReference type="STRING" id="1156394.T0R4F8"/>
<feature type="transmembrane region" description="Helical" evidence="3">
    <location>
        <begin position="194"/>
        <end position="212"/>
    </location>
</feature>
<accession>T0R4F8</accession>
<comment type="similarity">
    <text evidence="1">Belongs to the multi antimicrobial extrusion (MATE) (TC 2.A.66.1) family.</text>
</comment>
<dbReference type="EMBL" id="JH767218">
    <property type="protein sequence ID" value="EQC26938.1"/>
    <property type="molecule type" value="Genomic_DNA"/>
</dbReference>
<dbReference type="Proteomes" id="UP000030762">
    <property type="component" value="Unassembled WGS sequence"/>
</dbReference>
<dbReference type="RefSeq" id="XP_008619659.1">
    <property type="nucleotide sequence ID" value="XM_008621437.1"/>
</dbReference>
<feature type="transmembrane region" description="Helical" evidence="3">
    <location>
        <begin position="218"/>
        <end position="246"/>
    </location>
</feature>
<reference evidence="4 5" key="1">
    <citation type="submission" date="2012-04" db="EMBL/GenBank/DDBJ databases">
        <title>The Genome Sequence of Saprolegnia declina VS20.</title>
        <authorList>
            <consortium name="The Broad Institute Genome Sequencing Platform"/>
            <person name="Russ C."/>
            <person name="Nusbaum C."/>
            <person name="Tyler B."/>
            <person name="van West P."/>
            <person name="Dieguez-Uribeondo J."/>
            <person name="de Bruijn I."/>
            <person name="Tripathy S."/>
            <person name="Jiang R."/>
            <person name="Young S.K."/>
            <person name="Zeng Q."/>
            <person name="Gargeya S."/>
            <person name="Fitzgerald M."/>
            <person name="Haas B."/>
            <person name="Abouelleil A."/>
            <person name="Alvarado L."/>
            <person name="Arachchi H.M."/>
            <person name="Berlin A."/>
            <person name="Chapman S.B."/>
            <person name="Goldberg J."/>
            <person name="Griggs A."/>
            <person name="Gujja S."/>
            <person name="Hansen M."/>
            <person name="Howarth C."/>
            <person name="Imamovic A."/>
            <person name="Larimer J."/>
            <person name="McCowen C."/>
            <person name="Montmayeur A."/>
            <person name="Murphy C."/>
            <person name="Neiman D."/>
            <person name="Pearson M."/>
            <person name="Priest M."/>
            <person name="Roberts A."/>
            <person name="Saif S."/>
            <person name="Shea T."/>
            <person name="Sisk P."/>
            <person name="Sykes S."/>
            <person name="Wortman J."/>
            <person name="Nusbaum C."/>
            <person name="Birren B."/>
        </authorList>
    </citation>
    <scope>NUCLEOTIDE SEQUENCE [LARGE SCALE GENOMIC DNA]</scope>
    <source>
        <strain evidence="4 5">VS20</strain>
    </source>
</reference>
<dbReference type="InterPro" id="IPR002528">
    <property type="entry name" value="MATE_fam"/>
</dbReference>
<feature type="transmembrane region" description="Helical" evidence="3">
    <location>
        <begin position="308"/>
        <end position="331"/>
    </location>
</feature>
<dbReference type="GO" id="GO:0042910">
    <property type="term" value="F:xenobiotic transmembrane transporter activity"/>
    <property type="evidence" value="ECO:0007669"/>
    <property type="project" value="InterPro"/>
</dbReference>
<evidence type="ECO:0000256" key="2">
    <source>
        <dbReference type="ARBA" id="ARBA00022448"/>
    </source>
</evidence>
<dbReference type="Pfam" id="PF01554">
    <property type="entry name" value="MatE"/>
    <property type="match status" value="2"/>
</dbReference>
<dbReference type="PANTHER" id="PTHR43298:SF2">
    <property type="entry name" value="FMN_FAD EXPORTER YEEO-RELATED"/>
    <property type="match status" value="1"/>
</dbReference>
<feature type="transmembrane region" description="Helical" evidence="3">
    <location>
        <begin position="351"/>
        <end position="376"/>
    </location>
</feature>
<proteinExistence type="inferred from homology"/>
<sequence length="486" mass="52347">MTAPMEVRTQHEASSLLPNEAAIKATDVDTLAPPTMYRRQQLQSLLSMAIQLSINQMVRRVFLVTDTAFLGHLGTKELAGAALANLWINVPFNSVQYTLTILASTARGAGEFDQIGLWLQTSLLFALVACVPVGLLHLFVGDLVGMTMHDQATIAFAQQYGFTIAIGLLPRYLYACLTAYFATIDVVQPATITSLVAITLNVALNQVLIYGIDGYWSGLGFIGSPLASALSSCVQLALFATYTIGWKQYHVPYWNGWTRAAFRTDQIATFLALLLPMAASSLVDWASLTIAGSSLSILAPSYSAANAVLLGLFGVMYACASGFSAATQIYLSRSIGAGNMPAAKTYLMLGVLLMALMAALLMSCLAVIQRIVFGLWTSDHAVLHHCVGAFVPFSVGVGSLFFRFLLSSSANAVGLERYALFANNVGAWLVFIPLTQLSVVHWHGALRGYWGANALSEIIKIVLLGWGLARRDWTVHVNATSKESEA</sequence>
<dbReference type="InterPro" id="IPR050222">
    <property type="entry name" value="MATE_MdtK"/>
</dbReference>
<feature type="transmembrane region" description="Helical" evidence="3">
    <location>
        <begin position="418"/>
        <end position="442"/>
    </location>
</feature>
<evidence type="ECO:0008006" key="6">
    <source>
        <dbReference type="Google" id="ProtNLM"/>
    </source>
</evidence>
<feature type="transmembrane region" description="Helical" evidence="3">
    <location>
        <begin position="117"/>
        <end position="140"/>
    </location>
</feature>
<dbReference type="eggNOG" id="KOG1347">
    <property type="taxonomic scope" value="Eukaryota"/>
</dbReference>
<keyword evidence="3" id="KW-0472">Membrane</keyword>
<keyword evidence="5" id="KW-1185">Reference proteome</keyword>
<evidence type="ECO:0000256" key="1">
    <source>
        <dbReference type="ARBA" id="ARBA00010199"/>
    </source>
</evidence>
<dbReference type="PANTHER" id="PTHR43298">
    <property type="entry name" value="MULTIDRUG RESISTANCE PROTEIN NORM-RELATED"/>
    <property type="match status" value="1"/>
</dbReference>
<dbReference type="GO" id="GO:0005886">
    <property type="term" value="C:plasma membrane"/>
    <property type="evidence" value="ECO:0007669"/>
    <property type="project" value="TreeGrafter"/>
</dbReference>
<keyword evidence="3" id="KW-0812">Transmembrane</keyword>
<feature type="transmembrane region" description="Helical" evidence="3">
    <location>
        <begin position="382"/>
        <end position="406"/>
    </location>
</feature>